<accession>A0A8D8EX88</accession>
<dbReference type="AlphaFoldDB" id="A0A8D8EX88"/>
<sequence length="159" mass="18131">MFCSNDHVHRSRTVEVRIRQLHVLWNAQLLGIDVVERQIRRDLRQNMEPHRCCELRNRRRTSANSSGHRKGGSGFCNADSFHPQVVGLRLAFKLARELLGHQVSLGATVKQCSSEQGVTSRIANPYNSRGQQHFSNLLRTTWNKGRRQVARCCVACGEL</sequence>
<reference evidence="1" key="1">
    <citation type="submission" date="2021-05" db="EMBL/GenBank/DDBJ databases">
        <authorList>
            <person name="Alioto T."/>
            <person name="Alioto T."/>
            <person name="Gomez Garrido J."/>
        </authorList>
    </citation>
    <scope>NUCLEOTIDE SEQUENCE</scope>
</reference>
<evidence type="ECO:0000313" key="1">
    <source>
        <dbReference type="EMBL" id="CAG6451317.1"/>
    </source>
</evidence>
<proteinExistence type="predicted"/>
<dbReference type="EMBL" id="HBUE01018067">
    <property type="protein sequence ID" value="CAG6451317.1"/>
    <property type="molecule type" value="Transcribed_RNA"/>
</dbReference>
<protein>
    <submittedName>
        <fullName evidence="1">(northern house mosquito) hypothetical protein</fullName>
    </submittedName>
</protein>
<organism evidence="1">
    <name type="scientific">Culex pipiens</name>
    <name type="common">House mosquito</name>
    <dbReference type="NCBI Taxonomy" id="7175"/>
    <lineage>
        <taxon>Eukaryota</taxon>
        <taxon>Metazoa</taxon>
        <taxon>Ecdysozoa</taxon>
        <taxon>Arthropoda</taxon>
        <taxon>Hexapoda</taxon>
        <taxon>Insecta</taxon>
        <taxon>Pterygota</taxon>
        <taxon>Neoptera</taxon>
        <taxon>Endopterygota</taxon>
        <taxon>Diptera</taxon>
        <taxon>Nematocera</taxon>
        <taxon>Culicoidea</taxon>
        <taxon>Culicidae</taxon>
        <taxon>Culicinae</taxon>
        <taxon>Culicini</taxon>
        <taxon>Culex</taxon>
        <taxon>Culex</taxon>
    </lineage>
</organism>
<name>A0A8D8EX88_CULPI</name>